<dbReference type="InterPro" id="IPR001638">
    <property type="entry name" value="Solute-binding_3/MltF_N"/>
</dbReference>
<dbReference type="EMBL" id="LAZL01000020">
    <property type="protein sequence ID" value="KMT64803.1"/>
    <property type="molecule type" value="Genomic_DNA"/>
</dbReference>
<dbReference type="STRING" id="1513271.XM47_12170"/>
<dbReference type="SUPFAM" id="SSF53850">
    <property type="entry name" value="Periplasmic binding protein-like II"/>
    <property type="match status" value="1"/>
</dbReference>
<feature type="domain" description="Solute-binding protein family 3/N-terminal" evidence="1">
    <location>
        <begin position="25"/>
        <end position="226"/>
    </location>
</feature>
<name>A0A0J8GVV3_9ALTE</name>
<evidence type="ECO:0000313" key="2">
    <source>
        <dbReference type="EMBL" id="KMT64803.1"/>
    </source>
</evidence>
<dbReference type="AlphaFoldDB" id="A0A0J8GVV3"/>
<proteinExistence type="predicted"/>
<sequence length="227" mass="25915">MLFALITAPHAVANPTKKIRLAAPIFPPYIFQTNNKWDGVGYHTVNKILNNANITYEIIPVGNYGKALDALIKGKVDGFFPATQNPVRDQHAQFSQPILINRWVWYMPNSEQLTPDMAEFKQQRFVSTPFKSNTHVWLSTHGYKVKGTLEIDNLPNMLLKKRLDAVLISQLVFETSAKNHKIPMHNFKQIVHSEKGFGIYLSKATLKNKPELLKRINQSIVELDNNH</sequence>
<evidence type="ECO:0000313" key="3">
    <source>
        <dbReference type="Proteomes" id="UP000037600"/>
    </source>
</evidence>
<accession>A0A0J8GVV3</accession>
<dbReference type="Pfam" id="PF00497">
    <property type="entry name" value="SBP_bac_3"/>
    <property type="match status" value="1"/>
</dbReference>
<dbReference type="Proteomes" id="UP000037600">
    <property type="component" value="Unassembled WGS sequence"/>
</dbReference>
<dbReference type="Gene3D" id="3.40.190.10">
    <property type="entry name" value="Periplasmic binding protein-like II"/>
    <property type="match status" value="2"/>
</dbReference>
<evidence type="ECO:0000259" key="1">
    <source>
        <dbReference type="Pfam" id="PF00497"/>
    </source>
</evidence>
<organism evidence="2 3">
    <name type="scientific">Catenovulum maritimum</name>
    <dbReference type="NCBI Taxonomy" id="1513271"/>
    <lineage>
        <taxon>Bacteria</taxon>
        <taxon>Pseudomonadati</taxon>
        <taxon>Pseudomonadota</taxon>
        <taxon>Gammaproteobacteria</taxon>
        <taxon>Alteromonadales</taxon>
        <taxon>Alteromonadaceae</taxon>
        <taxon>Catenovulum</taxon>
    </lineage>
</organism>
<gene>
    <name evidence="2" type="ORF">XM47_12170</name>
</gene>
<comment type="caution">
    <text evidence="2">The sequence shown here is derived from an EMBL/GenBank/DDBJ whole genome shotgun (WGS) entry which is preliminary data.</text>
</comment>
<keyword evidence="3" id="KW-1185">Reference proteome</keyword>
<reference evidence="2 3" key="1">
    <citation type="submission" date="2015-04" db="EMBL/GenBank/DDBJ databases">
        <title>Draft Genome Sequence of the Novel Agar-Digesting Marine Bacterium Q1.</title>
        <authorList>
            <person name="Li Y."/>
            <person name="Li D."/>
            <person name="Chen G."/>
            <person name="Du Z."/>
        </authorList>
    </citation>
    <scope>NUCLEOTIDE SEQUENCE [LARGE SCALE GENOMIC DNA]</scope>
    <source>
        <strain evidence="2 3">Q1</strain>
    </source>
</reference>
<protein>
    <recommendedName>
        <fullName evidence="1">Solute-binding protein family 3/N-terminal domain-containing protein</fullName>
    </recommendedName>
</protein>